<gene>
    <name evidence="4" type="ORF">OEZ71_08385</name>
</gene>
<proteinExistence type="predicted"/>
<name>A0ABT2ZME5_9RHOB</name>
<dbReference type="PANTHER" id="PTHR43130:SF3">
    <property type="entry name" value="HTH-TYPE TRANSCRIPTIONAL REGULATOR RV1931C"/>
    <property type="match status" value="1"/>
</dbReference>
<dbReference type="Gene3D" id="1.10.10.60">
    <property type="entry name" value="Homeodomain-like"/>
    <property type="match status" value="1"/>
</dbReference>
<dbReference type="InterPro" id="IPR009057">
    <property type="entry name" value="Homeodomain-like_sf"/>
</dbReference>
<protein>
    <submittedName>
        <fullName evidence="4">GlxA family transcriptional regulator</fullName>
    </submittedName>
</protein>
<dbReference type="CDD" id="cd03136">
    <property type="entry name" value="GATase1_AraC_ArgR_like"/>
    <property type="match status" value="1"/>
</dbReference>
<keyword evidence="5" id="KW-1185">Reference proteome</keyword>
<sequence>MNKTHHVTTVGLLIFPGFPMSCLTSMIEPLRAANEIVGHRAFVWKILSETGHRVESSADVGFDPDYALPDADGLDYLFLLSGPASNFIDRKTSEGKLRRLARHGVSIGGVSGGVFPLARAGLLENHECSVHWCYEAAFATEFPAIKTVDDVIVFDSNRYTVSGAAAAFDLMLHFIEERLGSEAATETACWFQHPLVRGRGVRQKIPTFRRDSTEDSLPGSVAKAVEILSSRISEPVGIEDVAREAGVSTRQLERQFKKATGQSPSRYYRSLRMKAARQLVLFSKQNLTHIALAVGYETVVPLLRHYRQEFGISPNEDRAQINRLRVEEGRPLPSI</sequence>
<dbReference type="InterPro" id="IPR029062">
    <property type="entry name" value="Class_I_gatase-like"/>
</dbReference>
<dbReference type="SMART" id="SM00342">
    <property type="entry name" value="HTH_ARAC"/>
    <property type="match status" value="1"/>
</dbReference>
<keyword evidence="1" id="KW-0805">Transcription regulation</keyword>
<dbReference type="EMBL" id="JAOWKZ010000002">
    <property type="protein sequence ID" value="MCV2872310.1"/>
    <property type="molecule type" value="Genomic_DNA"/>
</dbReference>
<dbReference type="InterPro" id="IPR002818">
    <property type="entry name" value="DJ-1/PfpI"/>
</dbReference>
<dbReference type="Gene3D" id="3.40.50.880">
    <property type="match status" value="1"/>
</dbReference>
<dbReference type="SUPFAM" id="SSF46689">
    <property type="entry name" value="Homeodomain-like"/>
    <property type="match status" value="2"/>
</dbReference>
<comment type="caution">
    <text evidence="4">The sequence shown here is derived from an EMBL/GenBank/DDBJ whole genome shotgun (WGS) entry which is preliminary data.</text>
</comment>
<accession>A0ABT2ZME5</accession>
<evidence type="ECO:0000259" key="3">
    <source>
        <dbReference type="PROSITE" id="PS01124"/>
    </source>
</evidence>
<dbReference type="InterPro" id="IPR052158">
    <property type="entry name" value="INH-QAR"/>
</dbReference>
<dbReference type="PANTHER" id="PTHR43130">
    <property type="entry name" value="ARAC-FAMILY TRANSCRIPTIONAL REGULATOR"/>
    <property type="match status" value="1"/>
</dbReference>
<evidence type="ECO:0000313" key="4">
    <source>
        <dbReference type="EMBL" id="MCV2872310.1"/>
    </source>
</evidence>
<organism evidence="4 5">
    <name type="scientific">Albidovulum litorale</name>
    <dbReference type="NCBI Taxonomy" id="2984134"/>
    <lineage>
        <taxon>Bacteria</taxon>
        <taxon>Pseudomonadati</taxon>
        <taxon>Pseudomonadota</taxon>
        <taxon>Alphaproteobacteria</taxon>
        <taxon>Rhodobacterales</taxon>
        <taxon>Paracoccaceae</taxon>
        <taxon>Albidovulum</taxon>
    </lineage>
</organism>
<evidence type="ECO:0000313" key="5">
    <source>
        <dbReference type="Proteomes" id="UP001652564"/>
    </source>
</evidence>
<dbReference type="Pfam" id="PF01965">
    <property type="entry name" value="DJ-1_PfpI"/>
    <property type="match status" value="1"/>
</dbReference>
<evidence type="ECO:0000256" key="1">
    <source>
        <dbReference type="ARBA" id="ARBA00023015"/>
    </source>
</evidence>
<reference evidence="4 5" key="1">
    <citation type="submission" date="2022-10" db="EMBL/GenBank/DDBJ databases">
        <title>Defluviimonas sp. nov., isolated from ocean surface sediments.</title>
        <authorList>
            <person name="He W."/>
            <person name="Wang L."/>
            <person name="Zhang D.-F."/>
        </authorList>
    </citation>
    <scope>NUCLEOTIDE SEQUENCE [LARGE SCALE GENOMIC DNA]</scope>
    <source>
        <strain evidence="4 5">WL0050</strain>
    </source>
</reference>
<keyword evidence="2" id="KW-0804">Transcription</keyword>
<dbReference type="InterPro" id="IPR018060">
    <property type="entry name" value="HTH_AraC"/>
</dbReference>
<evidence type="ECO:0000256" key="2">
    <source>
        <dbReference type="ARBA" id="ARBA00023163"/>
    </source>
</evidence>
<dbReference type="Pfam" id="PF12833">
    <property type="entry name" value="HTH_18"/>
    <property type="match status" value="1"/>
</dbReference>
<feature type="domain" description="HTH araC/xylS-type" evidence="3">
    <location>
        <begin position="222"/>
        <end position="320"/>
    </location>
</feature>
<dbReference type="Proteomes" id="UP001652564">
    <property type="component" value="Unassembled WGS sequence"/>
</dbReference>
<dbReference type="PROSITE" id="PS01124">
    <property type="entry name" value="HTH_ARAC_FAMILY_2"/>
    <property type="match status" value="1"/>
</dbReference>
<dbReference type="SUPFAM" id="SSF52317">
    <property type="entry name" value="Class I glutamine amidotransferase-like"/>
    <property type="match status" value="1"/>
</dbReference>